<evidence type="ECO:0000313" key="1">
    <source>
        <dbReference type="EMBL" id="SBW19413.1"/>
    </source>
</evidence>
<reference evidence="2" key="1">
    <citation type="submission" date="2016-02" db="EMBL/GenBank/DDBJ databases">
        <authorList>
            <person name="Wibberg D."/>
        </authorList>
    </citation>
    <scope>NUCLEOTIDE SEQUENCE [LARGE SCALE GENOMIC DNA]</scope>
</reference>
<accession>A0A1C3NVE2</accession>
<gene>
    <name evidence="1" type="ORF">FDG2_1354</name>
</gene>
<keyword evidence="2" id="KW-1185">Reference proteome</keyword>
<protein>
    <submittedName>
        <fullName evidence="1">Uncharacterized protein</fullName>
    </submittedName>
</protein>
<name>A0A1C3NVE2_9ACTN</name>
<sequence length="40" mass="4749">MLTYAQHFPIQAAWEHDDVRAGLRDYVVEHPEFRATLLDH</sequence>
<dbReference type="EMBL" id="FLUV01000569">
    <property type="protein sequence ID" value="SBW19413.1"/>
    <property type="molecule type" value="Genomic_DNA"/>
</dbReference>
<organism evidence="1 2">
    <name type="scientific">Candidatus Protofrankia californiensis</name>
    <dbReference type="NCBI Taxonomy" id="1839754"/>
    <lineage>
        <taxon>Bacteria</taxon>
        <taxon>Bacillati</taxon>
        <taxon>Actinomycetota</taxon>
        <taxon>Actinomycetes</taxon>
        <taxon>Frankiales</taxon>
        <taxon>Frankiaceae</taxon>
        <taxon>Protofrankia</taxon>
    </lineage>
</organism>
<dbReference type="AlphaFoldDB" id="A0A1C3NVE2"/>
<evidence type="ECO:0000313" key="2">
    <source>
        <dbReference type="Proteomes" id="UP000199013"/>
    </source>
</evidence>
<dbReference type="Proteomes" id="UP000199013">
    <property type="component" value="Unassembled WGS sequence"/>
</dbReference>
<proteinExistence type="predicted"/>